<comment type="caution">
    <text evidence="3">The sequence shown here is derived from an EMBL/GenBank/DDBJ whole genome shotgun (WGS) entry which is preliminary data.</text>
</comment>
<evidence type="ECO:0000259" key="2">
    <source>
        <dbReference type="Pfam" id="PF07589"/>
    </source>
</evidence>
<evidence type="ECO:0000313" key="3">
    <source>
        <dbReference type="EMBL" id="MEH8018602.1"/>
    </source>
</evidence>
<accession>A0ABU8C9S3</accession>
<dbReference type="RefSeq" id="WP_335737005.1">
    <property type="nucleotide sequence ID" value="NZ_JALAAR010000014.1"/>
</dbReference>
<feature type="signal peptide" evidence="1">
    <location>
        <begin position="1"/>
        <end position="22"/>
    </location>
</feature>
<proteinExistence type="predicted"/>
<dbReference type="InterPro" id="IPR013424">
    <property type="entry name" value="Ice-binding_C"/>
</dbReference>
<evidence type="ECO:0000313" key="4">
    <source>
        <dbReference type="Proteomes" id="UP001375382"/>
    </source>
</evidence>
<evidence type="ECO:0000256" key="1">
    <source>
        <dbReference type="SAM" id="SignalP"/>
    </source>
</evidence>
<dbReference type="Proteomes" id="UP001375382">
    <property type="component" value="Unassembled WGS sequence"/>
</dbReference>
<reference evidence="3 4" key="1">
    <citation type="journal article" date="2023" name="Ecotoxicol. Environ. Saf.">
        <title>Mercury remediation potential of mercury-resistant strain Rheinheimera metallidurans sp. nov. isolated from a municipal waste dumping site.</title>
        <authorList>
            <person name="Yadav V."/>
            <person name="Manjhi A."/>
            <person name="Vadakedath N."/>
        </authorList>
    </citation>
    <scope>NUCLEOTIDE SEQUENCE [LARGE SCALE GENOMIC DNA]</scope>
    <source>
        <strain evidence="3 4">E-49</strain>
    </source>
</reference>
<feature type="domain" description="Ice-binding protein C-terminal" evidence="2">
    <location>
        <begin position="186"/>
        <end position="207"/>
    </location>
</feature>
<keyword evidence="4" id="KW-1185">Reference proteome</keyword>
<sequence length="211" mass="22617">MNIFLKSALSVAALCLSLSSQAALIQTSQTGVAPGAVSYLASGNGDVGGFPTPYSTGSTLLPQNLFSMNDDIRIASRLDLAALDRTTDNGDSGLGWDDGLLEWFTEFYHFNTTTNSWDLATSWYAYISWDDVESLQTTPGLTGIDFWTGDVRSFLPDNSWLTGSWAAVSSFEGNNNTVTQVQFSVVPEPASLAVFGLALAGLGFSRRKTAK</sequence>
<dbReference type="NCBIfam" id="TIGR02595">
    <property type="entry name" value="PEP_CTERM"/>
    <property type="match status" value="1"/>
</dbReference>
<dbReference type="Pfam" id="PF07589">
    <property type="entry name" value="PEP-CTERM"/>
    <property type="match status" value="1"/>
</dbReference>
<protein>
    <submittedName>
        <fullName evidence="3">PEP-CTERM sorting domain-containing protein</fullName>
    </submittedName>
</protein>
<organism evidence="3 4">
    <name type="scientific">Rheinheimera muenzenbergensis</name>
    <dbReference type="NCBI Taxonomy" id="1193628"/>
    <lineage>
        <taxon>Bacteria</taxon>
        <taxon>Pseudomonadati</taxon>
        <taxon>Pseudomonadota</taxon>
        <taxon>Gammaproteobacteria</taxon>
        <taxon>Chromatiales</taxon>
        <taxon>Chromatiaceae</taxon>
        <taxon>Rheinheimera</taxon>
    </lineage>
</organism>
<gene>
    <name evidence="3" type="ORF">MN202_15265</name>
</gene>
<keyword evidence="1" id="KW-0732">Signal</keyword>
<dbReference type="EMBL" id="JALAAR010000014">
    <property type="protein sequence ID" value="MEH8018602.1"/>
    <property type="molecule type" value="Genomic_DNA"/>
</dbReference>
<name>A0ABU8C9S3_9GAMM</name>
<feature type="chain" id="PRO_5045766104" evidence="1">
    <location>
        <begin position="23"/>
        <end position="211"/>
    </location>
</feature>